<sequence length="90" mass="10127">MSAEWLSALAPIASALISKLGTGQKLKDGEQVFVLLYSIAQDNRELKDEMKKLREDFSRFNNALDQLSELVNGLRAETAFLQGKLNSQRR</sequence>
<dbReference type="AlphaFoldDB" id="A0A0V8M0Z4"/>
<organism evidence="2 3">
    <name type="scientific">Dehalococcoides mccartyi</name>
    <dbReference type="NCBI Taxonomy" id="61435"/>
    <lineage>
        <taxon>Bacteria</taxon>
        <taxon>Bacillati</taxon>
        <taxon>Chloroflexota</taxon>
        <taxon>Dehalococcoidia</taxon>
        <taxon>Dehalococcoidales</taxon>
        <taxon>Dehalococcoidaceae</taxon>
        <taxon>Dehalococcoides</taxon>
    </lineage>
</organism>
<comment type="caution">
    <text evidence="2">The sequence shown here is derived from an EMBL/GenBank/DDBJ whole genome shotgun (WGS) entry which is preliminary data.</text>
</comment>
<dbReference type="RefSeq" id="WP_058292681.1">
    <property type="nucleotide sequence ID" value="NZ_JGYD01000025.1"/>
</dbReference>
<accession>A0A0V8M0Z4</accession>
<gene>
    <name evidence="2" type="ORF">DA01_07485</name>
</gene>
<evidence type="ECO:0000313" key="2">
    <source>
        <dbReference type="EMBL" id="KSV17289.1"/>
    </source>
</evidence>
<reference evidence="2 3" key="1">
    <citation type="journal article" date="2015" name="Sci. Rep.">
        <title>A comparative genomics and reductive dehalogenase gene transcription study of two chloroethene-respiring bacteria, Dehalococcoides mccartyi strains MB and 11a.</title>
        <authorList>
            <person name="Low A."/>
            <person name="Shen Z."/>
            <person name="Cheng D."/>
            <person name="Rogers M.J."/>
            <person name="Lee P.K."/>
            <person name="He J."/>
        </authorList>
    </citation>
    <scope>NUCLEOTIDE SEQUENCE [LARGE SCALE GENOMIC DNA]</scope>
    <source>
        <strain evidence="2 3">MB</strain>
    </source>
</reference>
<dbReference type="PATRIC" id="fig|61435.5.peg.1470"/>
<proteinExistence type="predicted"/>
<protein>
    <submittedName>
        <fullName evidence="2">Uncharacterized protein</fullName>
    </submittedName>
</protein>
<keyword evidence="1" id="KW-0175">Coiled coil</keyword>
<dbReference type="EMBL" id="JGYD01000025">
    <property type="protein sequence ID" value="KSV17289.1"/>
    <property type="molecule type" value="Genomic_DNA"/>
</dbReference>
<dbReference type="Proteomes" id="UP000053577">
    <property type="component" value="Unassembled WGS sequence"/>
</dbReference>
<feature type="coiled-coil region" evidence="1">
    <location>
        <begin position="36"/>
        <end position="77"/>
    </location>
</feature>
<evidence type="ECO:0000256" key="1">
    <source>
        <dbReference type="SAM" id="Coils"/>
    </source>
</evidence>
<evidence type="ECO:0000313" key="3">
    <source>
        <dbReference type="Proteomes" id="UP000053577"/>
    </source>
</evidence>
<name>A0A0V8M0Z4_9CHLR</name>